<protein>
    <recommendedName>
        <fullName evidence="3">DUF2948 domain-containing protein</fullName>
    </recommendedName>
</protein>
<name>A0A1M7RY97_9RHOB</name>
<proteinExistence type="predicted"/>
<evidence type="ECO:0000313" key="2">
    <source>
        <dbReference type="Proteomes" id="UP000184066"/>
    </source>
</evidence>
<gene>
    <name evidence="1" type="ORF">SAMN05216200_101300</name>
</gene>
<evidence type="ECO:0000313" key="1">
    <source>
        <dbReference type="EMBL" id="SHN51160.1"/>
    </source>
</evidence>
<dbReference type="InterPro" id="IPR021335">
    <property type="entry name" value="DUF2948"/>
</dbReference>
<accession>A0A1M7RY97</accession>
<evidence type="ECO:0008006" key="3">
    <source>
        <dbReference type="Google" id="ProtNLM"/>
    </source>
</evidence>
<dbReference type="OrthoDB" id="9806367at2"/>
<dbReference type="RefSeq" id="WP_072745871.1">
    <property type="nucleotide sequence ID" value="NZ_FOHL01000002.1"/>
</dbReference>
<dbReference type="STRING" id="1189325.SAMN04488119_102218"/>
<dbReference type="EMBL" id="FRDL01000001">
    <property type="protein sequence ID" value="SHN51160.1"/>
    <property type="molecule type" value="Genomic_DNA"/>
</dbReference>
<sequence length="159" mass="17461">MQDARFEDAAERPLRLLAADAEDLKVMAALLQDAVGKPADIAWTPAQRRLSLLLNRFRWEDRARAARQGRPFERVRALLVIEDVSRVRALALDPADGERPFNLLTMTWEPAEDGAGALRLVLSGGAELAVEAECLNLRLDDVTRPYAAPSGKAPAHPAD</sequence>
<dbReference type="AlphaFoldDB" id="A0A1M7RY97"/>
<keyword evidence="2" id="KW-1185">Reference proteome</keyword>
<dbReference type="Pfam" id="PF11164">
    <property type="entry name" value="DUF2948"/>
    <property type="match status" value="1"/>
</dbReference>
<dbReference type="Proteomes" id="UP000184066">
    <property type="component" value="Unassembled WGS sequence"/>
</dbReference>
<reference evidence="1 2" key="1">
    <citation type="submission" date="2016-12" db="EMBL/GenBank/DDBJ databases">
        <authorList>
            <person name="Song W.-J."/>
            <person name="Kurnit D.M."/>
        </authorList>
    </citation>
    <scope>NUCLEOTIDE SEQUENCE [LARGE SCALE GENOMIC DNA]</scope>
    <source>
        <strain evidence="1 2">CGMCC 1.10808</strain>
    </source>
</reference>
<organism evidence="1 2">
    <name type="scientific">Oceanicella actignis</name>
    <dbReference type="NCBI Taxonomy" id="1189325"/>
    <lineage>
        <taxon>Bacteria</taxon>
        <taxon>Pseudomonadati</taxon>
        <taxon>Pseudomonadota</taxon>
        <taxon>Alphaproteobacteria</taxon>
        <taxon>Rhodobacterales</taxon>
        <taxon>Paracoccaceae</taxon>
        <taxon>Oceanicella</taxon>
    </lineage>
</organism>